<evidence type="ECO:0000313" key="3">
    <source>
        <dbReference type="Proteomes" id="UP000282312"/>
    </source>
</evidence>
<dbReference type="EMBL" id="QGSZ01000156">
    <property type="protein sequence ID" value="RQX05482.1"/>
    <property type="molecule type" value="Genomic_DNA"/>
</dbReference>
<evidence type="ECO:0000256" key="1">
    <source>
        <dbReference type="SAM" id="MobiDB-lite"/>
    </source>
</evidence>
<accession>A0A3N9WXK8</accession>
<organism evidence="2 3">
    <name type="scientific">Micromonospora inaquosa</name>
    <dbReference type="NCBI Taxonomy" id="2203716"/>
    <lineage>
        <taxon>Bacteria</taxon>
        <taxon>Bacillati</taxon>
        <taxon>Actinomycetota</taxon>
        <taxon>Actinomycetes</taxon>
        <taxon>Micromonosporales</taxon>
        <taxon>Micromonosporaceae</taxon>
        <taxon>Micromonospora</taxon>
    </lineage>
</organism>
<dbReference type="Proteomes" id="UP000282312">
    <property type="component" value="Unassembled WGS sequence"/>
</dbReference>
<proteinExistence type="predicted"/>
<gene>
    <name evidence="2" type="ORF">DLJ59_07660</name>
</gene>
<name>A0A3N9WXK8_9ACTN</name>
<comment type="caution">
    <text evidence="2">The sequence shown here is derived from an EMBL/GenBank/DDBJ whole genome shotgun (WGS) entry which is preliminary data.</text>
</comment>
<sequence length="51" mass="5641">MKDWTVNGTGSSTATRRSNHSARRSCRRHIPSPPEAGAPRHTARRAAPRPH</sequence>
<feature type="compositionally biased region" description="Basic residues" evidence="1">
    <location>
        <begin position="17"/>
        <end position="30"/>
    </location>
</feature>
<protein>
    <submittedName>
        <fullName evidence="2">Succinylglutamate desuccinylase</fullName>
    </submittedName>
</protein>
<feature type="region of interest" description="Disordered" evidence="1">
    <location>
        <begin position="1"/>
        <end position="51"/>
    </location>
</feature>
<evidence type="ECO:0000313" key="2">
    <source>
        <dbReference type="EMBL" id="RQX05482.1"/>
    </source>
</evidence>
<dbReference type="AlphaFoldDB" id="A0A3N9WXK8"/>
<reference evidence="2 3" key="1">
    <citation type="submission" date="2018-05" db="EMBL/GenBank/DDBJ databases">
        <title>Micromonospora from Atacama Desert.</title>
        <authorList>
            <person name="Carro L."/>
            <person name="Goodfellow M."/>
            <person name="Klenk H.-P."/>
        </authorList>
    </citation>
    <scope>NUCLEOTIDE SEQUENCE [LARGE SCALE GENOMIC DNA]</scope>
    <source>
        <strain evidence="2 3">LB39</strain>
    </source>
</reference>
<keyword evidence="3" id="KW-1185">Reference proteome</keyword>
<feature type="compositionally biased region" description="Polar residues" evidence="1">
    <location>
        <begin position="1"/>
        <end position="16"/>
    </location>
</feature>
<feature type="compositionally biased region" description="Basic residues" evidence="1">
    <location>
        <begin position="41"/>
        <end position="51"/>
    </location>
</feature>